<proteinExistence type="predicted"/>
<keyword evidence="2" id="KW-0677">Repeat</keyword>
<dbReference type="InterPro" id="IPR019775">
    <property type="entry name" value="WD40_repeat_CS"/>
</dbReference>
<dbReference type="KEGG" id="dpx:DAPPUDRAFT_326499"/>
<dbReference type="Pfam" id="PF12937">
    <property type="entry name" value="F-box-like"/>
    <property type="match status" value="1"/>
</dbReference>
<feature type="domain" description="F-box" evidence="4">
    <location>
        <begin position="19"/>
        <end position="55"/>
    </location>
</feature>
<dbReference type="InterPro" id="IPR036047">
    <property type="entry name" value="F-box-like_dom_sf"/>
</dbReference>
<dbReference type="InterPro" id="IPR001680">
    <property type="entry name" value="WD40_rpt"/>
</dbReference>
<name>E9H7Y0_DAPPU</name>
<dbReference type="InterPro" id="IPR001810">
    <property type="entry name" value="F-box_dom"/>
</dbReference>
<reference evidence="5 6" key="1">
    <citation type="journal article" date="2011" name="Science">
        <title>The ecoresponsive genome of Daphnia pulex.</title>
        <authorList>
            <person name="Colbourne J.K."/>
            <person name="Pfrender M.E."/>
            <person name="Gilbert D."/>
            <person name="Thomas W.K."/>
            <person name="Tucker A."/>
            <person name="Oakley T.H."/>
            <person name="Tokishita S."/>
            <person name="Aerts A."/>
            <person name="Arnold G.J."/>
            <person name="Basu M.K."/>
            <person name="Bauer D.J."/>
            <person name="Caceres C.E."/>
            <person name="Carmel L."/>
            <person name="Casola C."/>
            <person name="Choi J.H."/>
            <person name="Detter J.C."/>
            <person name="Dong Q."/>
            <person name="Dusheyko S."/>
            <person name="Eads B.D."/>
            <person name="Frohlich T."/>
            <person name="Geiler-Samerotte K.A."/>
            <person name="Gerlach D."/>
            <person name="Hatcher P."/>
            <person name="Jogdeo S."/>
            <person name="Krijgsveld J."/>
            <person name="Kriventseva E.V."/>
            <person name="Kultz D."/>
            <person name="Laforsch C."/>
            <person name="Lindquist E."/>
            <person name="Lopez J."/>
            <person name="Manak J.R."/>
            <person name="Muller J."/>
            <person name="Pangilinan J."/>
            <person name="Patwardhan R.P."/>
            <person name="Pitluck S."/>
            <person name="Pritham E.J."/>
            <person name="Rechtsteiner A."/>
            <person name="Rho M."/>
            <person name="Rogozin I.B."/>
            <person name="Sakarya O."/>
            <person name="Salamov A."/>
            <person name="Schaack S."/>
            <person name="Shapiro H."/>
            <person name="Shiga Y."/>
            <person name="Skalitzky C."/>
            <person name="Smith Z."/>
            <person name="Souvorov A."/>
            <person name="Sung W."/>
            <person name="Tang Z."/>
            <person name="Tsuchiya D."/>
            <person name="Tu H."/>
            <person name="Vos H."/>
            <person name="Wang M."/>
            <person name="Wolf Y.I."/>
            <person name="Yamagata H."/>
            <person name="Yamada T."/>
            <person name="Ye Y."/>
            <person name="Shaw J.R."/>
            <person name="Andrews J."/>
            <person name="Crease T.J."/>
            <person name="Tang H."/>
            <person name="Lucas S.M."/>
            <person name="Robertson H.M."/>
            <person name="Bork P."/>
            <person name="Koonin E.V."/>
            <person name="Zdobnov E.M."/>
            <person name="Grigoriev I.V."/>
            <person name="Lynch M."/>
            <person name="Boore J.L."/>
        </authorList>
    </citation>
    <scope>NUCLEOTIDE SEQUENCE [LARGE SCALE GENOMIC DNA]</scope>
</reference>
<dbReference type="STRING" id="6669.E9H7Y0"/>
<evidence type="ECO:0000256" key="3">
    <source>
        <dbReference type="PROSITE-ProRule" id="PRU00221"/>
    </source>
</evidence>
<dbReference type="EMBL" id="GL732602">
    <property type="protein sequence ID" value="EFX72108.1"/>
    <property type="molecule type" value="Genomic_DNA"/>
</dbReference>
<dbReference type="OrthoDB" id="6334438at2759"/>
<evidence type="ECO:0000313" key="6">
    <source>
        <dbReference type="Proteomes" id="UP000000305"/>
    </source>
</evidence>
<evidence type="ECO:0000256" key="2">
    <source>
        <dbReference type="ARBA" id="ARBA00022737"/>
    </source>
</evidence>
<dbReference type="HOGENOM" id="CLU_553495_0_0_1"/>
<dbReference type="SMART" id="SM00320">
    <property type="entry name" value="WD40"/>
    <property type="match status" value="2"/>
</dbReference>
<evidence type="ECO:0000256" key="1">
    <source>
        <dbReference type="ARBA" id="ARBA00022574"/>
    </source>
</evidence>
<dbReference type="SUPFAM" id="SSF81383">
    <property type="entry name" value="F-box domain"/>
    <property type="match status" value="1"/>
</dbReference>
<dbReference type="SUPFAM" id="SSF50978">
    <property type="entry name" value="WD40 repeat-like"/>
    <property type="match status" value="1"/>
</dbReference>
<feature type="repeat" description="WD" evidence="3">
    <location>
        <begin position="344"/>
        <end position="368"/>
    </location>
</feature>
<protein>
    <recommendedName>
        <fullName evidence="4">F-box domain-containing protein</fullName>
    </recommendedName>
</protein>
<dbReference type="Proteomes" id="UP000000305">
    <property type="component" value="Unassembled WGS sequence"/>
</dbReference>
<dbReference type="Gene3D" id="2.130.10.10">
    <property type="entry name" value="YVTN repeat-like/Quinoprotein amine dehydrogenase"/>
    <property type="match status" value="1"/>
</dbReference>
<dbReference type="InterPro" id="IPR036322">
    <property type="entry name" value="WD40_repeat_dom_sf"/>
</dbReference>
<keyword evidence="6" id="KW-1185">Reference proteome</keyword>
<accession>E9H7Y0</accession>
<dbReference type="InParanoid" id="E9H7Y0"/>
<dbReference type="AlphaFoldDB" id="E9H7Y0"/>
<dbReference type="InterPro" id="IPR015943">
    <property type="entry name" value="WD40/YVTN_repeat-like_dom_sf"/>
</dbReference>
<dbReference type="PhylomeDB" id="E9H7Y0"/>
<organism evidence="5 6">
    <name type="scientific">Daphnia pulex</name>
    <name type="common">Water flea</name>
    <dbReference type="NCBI Taxonomy" id="6669"/>
    <lineage>
        <taxon>Eukaryota</taxon>
        <taxon>Metazoa</taxon>
        <taxon>Ecdysozoa</taxon>
        <taxon>Arthropoda</taxon>
        <taxon>Crustacea</taxon>
        <taxon>Branchiopoda</taxon>
        <taxon>Diplostraca</taxon>
        <taxon>Cladocera</taxon>
        <taxon>Anomopoda</taxon>
        <taxon>Daphniidae</taxon>
        <taxon>Daphnia</taxon>
    </lineage>
</organism>
<dbReference type="PANTHER" id="PTHR14604">
    <property type="entry name" value="WD40 REPEAT PF20"/>
    <property type="match status" value="1"/>
</dbReference>
<dbReference type="InterPro" id="IPR050995">
    <property type="entry name" value="WD-F-box_domain-protein"/>
</dbReference>
<keyword evidence="1 3" id="KW-0853">WD repeat</keyword>
<evidence type="ECO:0000313" key="5">
    <source>
        <dbReference type="EMBL" id="EFX72108.1"/>
    </source>
</evidence>
<sequence>MDVVDDTIPWPFDKQNIMKKILGYLDYECLRHAEDVCLSWKTIIANEKLWEKLLQRNLQQIPDWGKMEQVLRLRNSAIFLLPFKDSFEYQKEVCCQIGDSIKKLKSNWTNGINTGTNYSFNTTPTKARANKPIHLSMNQRWIIRVSPNGRISTRNRWAPEEEHVVKLLPDKRIPIDDAIIESVQFNDELFAAVGVVGTRTIVFIFEIKEHEAESPLLKCVAWRKIEDTAATDYVYNFDSKNCIRLKGDLLLLCGRKIADQSTVVSLMNVKELRTIYKRKEVTSRVGQLTDFAVDDWCVVLLFGRKETPRAPRINRYMLQIRDAASFEFLQSFVLPIIHSDVCRFDYSRRFVVTGSDDSRVRIWNVSEGTCDGDFQHGCKTLSSLKIVADRLILTCDGGGIVKLWRLDAAINPETRDDPSSVLLKTLDAPLPPYSTFRQVKCLAMQADEFQIALVLQYDTKSPTLYVIDFFAEDEMNENGCTTKKRRNRKRRLV</sequence>
<gene>
    <name evidence="5" type="ORF">DAPPUDRAFT_326499</name>
</gene>
<dbReference type="PANTHER" id="PTHR14604:SF4">
    <property type="entry name" value="F-BOX DOMAIN-CONTAINING PROTEIN"/>
    <property type="match status" value="1"/>
</dbReference>
<dbReference type="PROSITE" id="PS00678">
    <property type="entry name" value="WD_REPEATS_1"/>
    <property type="match status" value="1"/>
</dbReference>
<evidence type="ECO:0000259" key="4">
    <source>
        <dbReference type="Pfam" id="PF12937"/>
    </source>
</evidence>
<dbReference type="Gene3D" id="1.20.1280.50">
    <property type="match status" value="1"/>
</dbReference>
<dbReference type="PROSITE" id="PS50082">
    <property type="entry name" value="WD_REPEATS_2"/>
    <property type="match status" value="1"/>
</dbReference>